<feature type="domain" description="Putative oxidoreductase/dehydrogenase Rossmann-like" evidence="1">
    <location>
        <begin position="6"/>
        <end position="124"/>
    </location>
</feature>
<proteinExistence type="predicted"/>
<dbReference type="Gene3D" id="3.40.50.720">
    <property type="entry name" value="NAD(P)-binding Rossmann-like Domain"/>
    <property type="match status" value="1"/>
</dbReference>
<dbReference type="InterPro" id="IPR008927">
    <property type="entry name" value="6-PGluconate_DH-like_C_sf"/>
</dbReference>
<dbReference type="Gene3D" id="1.10.1040.20">
    <property type="entry name" value="ProC-like, C-terminal domain"/>
    <property type="match status" value="1"/>
</dbReference>
<dbReference type="Proteomes" id="UP000190625">
    <property type="component" value="Unassembled WGS sequence"/>
</dbReference>
<sequence length="297" mass="31957">MKEQKTVVIIGAGSIGQSLGYLLAKNGYQILGFVSRSLNSAKQGVNLAGGGIATTEHKNFILKADLILITTPDQAIHDIADNLFKQGLISDNTTLIHCSGALLSDILLSADIEEGKYGRLALHPLQSVADVQKGISNLPNAFFTIEGNQIGREIGKEILKKLGAEYEIISKEAKPIYHAAACVASNYLVAIADLAIKMNEKAGIDSSKAAKGLLTLMEGTLNNIQDLGATQALTGPISRGDIEVIKNHLDSLEELLPEKVRLYRSLGKHTTEIAQDKGTLTEKEYTELINKLKVGER</sequence>
<dbReference type="InterPro" id="IPR037108">
    <property type="entry name" value="TM1727-like_C_sf"/>
</dbReference>
<gene>
    <name evidence="3" type="ORF">SAMN02745118_02697</name>
</gene>
<evidence type="ECO:0000259" key="1">
    <source>
        <dbReference type="Pfam" id="PF10727"/>
    </source>
</evidence>
<dbReference type="EMBL" id="FUWM01000033">
    <property type="protein sequence ID" value="SKA07315.1"/>
    <property type="molecule type" value="Genomic_DNA"/>
</dbReference>
<reference evidence="4" key="1">
    <citation type="submission" date="2017-02" db="EMBL/GenBank/DDBJ databases">
        <authorList>
            <person name="Varghese N."/>
            <person name="Submissions S."/>
        </authorList>
    </citation>
    <scope>NUCLEOTIDE SEQUENCE [LARGE SCALE GENOMIC DNA]</scope>
    <source>
        <strain evidence="4">ATCC BAA-73</strain>
    </source>
</reference>
<name>A0A1T4QUE3_9FIRM</name>
<accession>A0A1T4QUE3</accession>
<dbReference type="InterPro" id="IPR036291">
    <property type="entry name" value="NAD(P)-bd_dom_sf"/>
</dbReference>
<dbReference type="AlphaFoldDB" id="A0A1T4QUE3"/>
<dbReference type="RefSeq" id="WP_078811085.1">
    <property type="nucleotide sequence ID" value="NZ_FUWM01000033.1"/>
</dbReference>
<dbReference type="SUPFAM" id="SSF51735">
    <property type="entry name" value="NAD(P)-binding Rossmann-fold domains"/>
    <property type="match status" value="1"/>
</dbReference>
<evidence type="ECO:0000313" key="4">
    <source>
        <dbReference type="Proteomes" id="UP000190625"/>
    </source>
</evidence>
<dbReference type="Pfam" id="PF10728">
    <property type="entry name" value="DUF2520"/>
    <property type="match status" value="1"/>
</dbReference>
<organism evidence="3 4">
    <name type="scientific">Selenihalanaerobacter shriftii</name>
    <dbReference type="NCBI Taxonomy" id="142842"/>
    <lineage>
        <taxon>Bacteria</taxon>
        <taxon>Bacillati</taxon>
        <taxon>Bacillota</taxon>
        <taxon>Clostridia</taxon>
        <taxon>Halanaerobiales</taxon>
        <taxon>Halobacteroidaceae</taxon>
        <taxon>Selenihalanaerobacter</taxon>
    </lineage>
</organism>
<feature type="domain" description="DUF2520" evidence="2">
    <location>
        <begin position="142"/>
        <end position="270"/>
    </location>
</feature>
<dbReference type="STRING" id="142842.SAMN02745118_02697"/>
<protein>
    <submittedName>
        <fullName evidence="3">Predicted oxidoreductase, contains short-chain dehydrogenase (SDR) and DUF2520 domains</fullName>
    </submittedName>
</protein>
<dbReference type="InterPro" id="IPR019665">
    <property type="entry name" value="OxRdtase/DH_put_Rossmann_dom"/>
</dbReference>
<dbReference type="PANTHER" id="PTHR40459">
    <property type="entry name" value="CONSERVED HYPOTHETICAL ALANINE AND LEUCINE RICH PROTEIN"/>
    <property type="match status" value="1"/>
</dbReference>
<dbReference type="PANTHER" id="PTHR40459:SF1">
    <property type="entry name" value="CONSERVED HYPOTHETICAL ALANINE AND LEUCINE RICH PROTEIN"/>
    <property type="match status" value="1"/>
</dbReference>
<dbReference type="OrthoDB" id="9810755at2"/>
<evidence type="ECO:0000313" key="3">
    <source>
        <dbReference type="EMBL" id="SKA07315.1"/>
    </source>
</evidence>
<dbReference type="SUPFAM" id="SSF48179">
    <property type="entry name" value="6-phosphogluconate dehydrogenase C-terminal domain-like"/>
    <property type="match status" value="1"/>
</dbReference>
<keyword evidence="4" id="KW-1185">Reference proteome</keyword>
<dbReference type="Pfam" id="PF10727">
    <property type="entry name" value="Rossmann-like"/>
    <property type="match status" value="1"/>
</dbReference>
<evidence type="ECO:0000259" key="2">
    <source>
        <dbReference type="Pfam" id="PF10728"/>
    </source>
</evidence>
<dbReference type="InterPro" id="IPR018931">
    <property type="entry name" value="DUF2520"/>
</dbReference>